<dbReference type="PANTHER" id="PTHR47123:SF9">
    <property type="entry name" value="F-BOX PROTEIN SKIP23-LIKE"/>
    <property type="match status" value="1"/>
</dbReference>
<dbReference type="Proteomes" id="UP001472677">
    <property type="component" value="Unassembled WGS sequence"/>
</dbReference>
<dbReference type="PANTHER" id="PTHR47123">
    <property type="entry name" value="F-BOX PROTEIN SKIP23"/>
    <property type="match status" value="1"/>
</dbReference>
<evidence type="ECO:0000313" key="3">
    <source>
        <dbReference type="Proteomes" id="UP001472677"/>
    </source>
</evidence>
<keyword evidence="3" id="KW-1185">Reference proteome</keyword>
<dbReference type="Pfam" id="PF03478">
    <property type="entry name" value="Beta-prop_KIB1-4"/>
    <property type="match status" value="2"/>
</dbReference>
<dbReference type="EMBL" id="JBBPBM010000045">
    <property type="protein sequence ID" value="KAK8522251.1"/>
    <property type="molecule type" value="Genomic_DNA"/>
</dbReference>
<protein>
    <recommendedName>
        <fullName evidence="1">KIB1-4 beta-propeller domain-containing protein</fullName>
    </recommendedName>
</protein>
<dbReference type="InterPro" id="IPR051304">
    <property type="entry name" value="SCF_F-box_domain"/>
</dbReference>
<proteinExistence type="predicted"/>
<accession>A0ABR2CR45</accession>
<dbReference type="InterPro" id="IPR005174">
    <property type="entry name" value="KIB1-4_b-propeller"/>
</dbReference>
<sequence length="593" mass="67478">MADWSQLPPELLLIIGKRLKARFDVLRFRSFCSSWRSSVPPKVYTYPFPKHLPSKTIGRCKHSLSNITRNTFYLIRSSQAIQTQASACWSVKICDGIKMRLVNPLTDSELRLVPGNFPMVLDLNNFQVIELGHEYIARSRVFVDHRIKPQSWDYIEKVVYLRSSTDGDSFTMLGFILHFPKCLAFLRSGENDWTLLEAADDVRDIVSFNGKFYAIEQKGRTMVIDQSLNVSFLEHVGSSNSIMFLVKCVDNLLAVEMLFDTDAENTLSYGRLLREKAVGFKVFKMNEKEQRWDEMGSLRDRILFLGFHQAISAPAFEFGWGRGNLIFFSECVPGHDTSEDRRMFVFDLETGTASPLENCPAYCNLFWPPPQWVASPTEDITDSTHSVTSTSPETECKYPESDLAISTTASSARKIDNCLAVLRSRVKEWIVLKNVHGALDIISFSGKFYAIDYKGRTIVIDRTLNVSFLGPVGSGSAWSRKLLAKSVDNLLAVEMPFPRPLNPAKVGFRVLRLNEEEQKWMEIESLKDRIFFLGFHQAISAPALENGRLEKLGSSIKAHDSKLKNQIDEKEIKTLRHIPNDKKCTRLHPAKFS</sequence>
<feature type="domain" description="KIB1-4 beta-propeller" evidence="1">
    <location>
        <begin position="85"/>
        <end position="347"/>
    </location>
</feature>
<reference evidence="2 3" key="1">
    <citation type="journal article" date="2024" name="G3 (Bethesda)">
        <title>Genome assembly of Hibiscus sabdariffa L. provides insights into metabolisms of medicinal natural products.</title>
        <authorList>
            <person name="Kim T."/>
        </authorList>
    </citation>
    <scope>NUCLEOTIDE SEQUENCE [LARGE SCALE GENOMIC DNA]</scope>
    <source>
        <strain evidence="2">TK-2024</strain>
        <tissue evidence="2">Old leaves</tissue>
    </source>
</reference>
<dbReference type="Gene3D" id="1.20.1280.50">
    <property type="match status" value="1"/>
</dbReference>
<gene>
    <name evidence="2" type="ORF">V6N12_055969</name>
</gene>
<feature type="domain" description="KIB1-4 beta-propeller" evidence="1">
    <location>
        <begin position="385"/>
        <end position="545"/>
    </location>
</feature>
<evidence type="ECO:0000259" key="1">
    <source>
        <dbReference type="Pfam" id="PF03478"/>
    </source>
</evidence>
<organism evidence="2 3">
    <name type="scientific">Hibiscus sabdariffa</name>
    <name type="common">roselle</name>
    <dbReference type="NCBI Taxonomy" id="183260"/>
    <lineage>
        <taxon>Eukaryota</taxon>
        <taxon>Viridiplantae</taxon>
        <taxon>Streptophyta</taxon>
        <taxon>Embryophyta</taxon>
        <taxon>Tracheophyta</taxon>
        <taxon>Spermatophyta</taxon>
        <taxon>Magnoliopsida</taxon>
        <taxon>eudicotyledons</taxon>
        <taxon>Gunneridae</taxon>
        <taxon>Pentapetalae</taxon>
        <taxon>rosids</taxon>
        <taxon>malvids</taxon>
        <taxon>Malvales</taxon>
        <taxon>Malvaceae</taxon>
        <taxon>Malvoideae</taxon>
        <taxon>Hibiscus</taxon>
    </lineage>
</organism>
<name>A0ABR2CR45_9ROSI</name>
<comment type="caution">
    <text evidence="2">The sequence shown here is derived from an EMBL/GenBank/DDBJ whole genome shotgun (WGS) entry which is preliminary data.</text>
</comment>
<evidence type="ECO:0000313" key="2">
    <source>
        <dbReference type="EMBL" id="KAK8522251.1"/>
    </source>
</evidence>